<proteinExistence type="predicted"/>
<dbReference type="Proteomes" id="UP000008810">
    <property type="component" value="Chromosome 3"/>
</dbReference>
<dbReference type="Gene3D" id="1.25.40.20">
    <property type="entry name" value="Ankyrin repeat-containing domain"/>
    <property type="match status" value="2"/>
</dbReference>
<reference evidence="3" key="2">
    <citation type="submission" date="2017-06" db="EMBL/GenBank/DDBJ databases">
        <title>WGS assembly of Brachypodium distachyon.</title>
        <authorList>
            <consortium name="The International Brachypodium Initiative"/>
            <person name="Lucas S."/>
            <person name="Harmon-Smith M."/>
            <person name="Lail K."/>
            <person name="Tice H."/>
            <person name="Grimwood J."/>
            <person name="Bruce D."/>
            <person name="Barry K."/>
            <person name="Shu S."/>
            <person name="Lindquist E."/>
            <person name="Wang M."/>
            <person name="Pitluck S."/>
            <person name="Vogel J.P."/>
            <person name="Garvin D.F."/>
            <person name="Mockler T.C."/>
            <person name="Schmutz J."/>
            <person name="Rokhsar D."/>
            <person name="Bevan M.W."/>
        </authorList>
    </citation>
    <scope>NUCLEOTIDE SEQUENCE</scope>
    <source>
        <strain evidence="3">Bd21</strain>
    </source>
</reference>
<evidence type="ECO:0000256" key="2">
    <source>
        <dbReference type="SAM" id="MobiDB-lite"/>
    </source>
</evidence>
<dbReference type="EMBL" id="CM000882">
    <property type="protein sequence ID" value="KQK02084.1"/>
    <property type="molecule type" value="Genomic_DNA"/>
</dbReference>
<dbReference type="SMART" id="SM00248">
    <property type="entry name" value="ANK"/>
    <property type="match status" value="3"/>
</dbReference>
<feature type="compositionally biased region" description="Basic and acidic residues" evidence="2">
    <location>
        <begin position="1"/>
        <end position="10"/>
    </location>
</feature>
<gene>
    <name evidence="4" type="primary">LOC100836783</name>
    <name evidence="3" type="ORF">BRADI_3g60280v3</name>
</gene>
<dbReference type="RefSeq" id="XP_024316257.1">
    <property type="nucleotide sequence ID" value="XM_024460489.1"/>
</dbReference>
<dbReference type="AlphaFoldDB" id="A0A0Q3IPF2"/>
<dbReference type="PROSITE" id="PS50088">
    <property type="entry name" value="ANK_REPEAT"/>
    <property type="match status" value="1"/>
</dbReference>
<dbReference type="Gramene" id="KQK02084">
    <property type="protein sequence ID" value="KQK02084"/>
    <property type="gene ID" value="BRADI_3g60280v3"/>
</dbReference>
<accession>A0A0Q3IPF2</accession>
<evidence type="ECO:0000313" key="4">
    <source>
        <dbReference type="EnsemblPlants" id="KQK02084"/>
    </source>
</evidence>
<name>A0A0Q3IPF2_BRADI</name>
<evidence type="ECO:0000313" key="5">
    <source>
        <dbReference type="Proteomes" id="UP000008810"/>
    </source>
</evidence>
<feature type="region of interest" description="Disordered" evidence="2">
    <location>
        <begin position="1"/>
        <end position="21"/>
    </location>
</feature>
<protein>
    <submittedName>
        <fullName evidence="3 4">Uncharacterized protein</fullName>
    </submittedName>
</protein>
<dbReference type="PANTHER" id="PTHR24121:SF21">
    <property type="entry name" value="ANKYRIN REPEAT FAMILY PROTEIN"/>
    <property type="match status" value="1"/>
</dbReference>
<sequence length="348" mass="37748">MASSSTREEAPSSTIVGEAPPPVTMEAKMIVATGHGHCQQLKDMLLSKEDASIMAVVMASSNQASKPPNPPSPAMDYRLLAAACSGSFLDLESLLTGEDCRQASCNGTIRSSALPRASDDEEAFLRESLLDGVTSNGDTLLHVVATNGDSEDFLNKAGLIHRKALNLLFVQNNEGDTPLHCAARAANSQMVFLLVDLAKGQDNNDNRSVKALLEKENKIKETALHEAIRGGNNDIVKMLMEEHPRLARLPKDDGTSPLYLAILLENKTIAKTLYQMSDKILSYSGPNGQNALHAAVFGVGGKGFCLTRSNTNSSKFHTIYLSKCKYNKISKRAREGKEWLDFVTKELL</sequence>
<dbReference type="OrthoDB" id="686324at2759"/>
<reference evidence="4" key="3">
    <citation type="submission" date="2018-08" db="UniProtKB">
        <authorList>
            <consortium name="EnsemblPlants"/>
        </authorList>
    </citation>
    <scope>IDENTIFICATION</scope>
    <source>
        <strain evidence="4">cv. Bd21</strain>
    </source>
</reference>
<keyword evidence="5" id="KW-1185">Reference proteome</keyword>
<dbReference type="InterPro" id="IPR036770">
    <property type="entry name" value="Ankyrin_rpt-contain_sf"/>
</dbReference>
<dbReference type="Pfam" id="PF12796">
    <property type="entry name" value="Ank_2"/>
    <property type="match status" value="1"/>
</dbReference>
<reference evidence="3 4" key="1">
    <citation type="journal article" date="2010" name="Nature">
        <title>Genome sequencing and analysis of the model grass Brachypodium distachyon.</title>
        <authorList>
            <consortium name="International Brachypodium Initiative"/>
        </authorList>
    </citation>
    <scope>NUCLEOTIDE SEQUENCE [LARGE SCALE GENOMIC DNA]</scope>
    <source>
        <strain evidence="3 4">Bd21</strain>
    </source>
</reference>
<evidence type="ECO:0000313" key="3">
    <source>
        <dbReference type="EMBL" id="KQK02084.1"/>
    </source>
</evidence>
<dbReference type="EnsemblPlants" id="KQK02084">
    <property type="protein sequence ID" value="KQK02084"/>
    <property type="gene ID" value="BRADI_3g60280v3"/>
</dbReference>
<organism evidence="3">
    <name type="scientific">Brachypodium distachyon</name>
    <name type="common">Purple false brome</name>
    <name type="synonym">Trachynia distachya</name>
    <dbReference type="NCBI Taxonomy" id="15368"/>
    <lineage>
        <taxon>Eukaryota</taxon>
        <taxon>Viridiplantae</taxon>
        <taxon>Streptophyta</taxon>
        <taxon>Embryophyta</taxon>
        <taxon>Tracheophyta</taxon>
        <taxon>Spermatophyta</taxon>
        <taxon>Magnoliopsida</taxon>
        <taxon>Liliopsida</taxon>
        <taxon>Poales</taxon>
        <taxon>Poaceae</taxon>
        <taxon>BOP clade</taxon>
        <taxon>Pooideae</taxon>
        <taxon>Stipodae</taxon>
        <taxon>Brachypodieae</taxon>
        <taxon>Brachypodium</taxon>
    </lineage>
</organism>
<feature type="repeat" description="ANK" evidence="1">
    <location>
        <begin position="174"/>
        <end position="206"/>
    </location>
</feature>
<dbReference type="Pfam" id="PF00023">
    <property type="entry name" value="Ank"/>
    <property type="match status" value="1"/>
</dbReference>
<dbReference type="SUPFAM" id="SSF48403">
    <property type="entry name" value="Ankyrin repeat"/>
    <property type="match status" value="1"/>
</dbReference>
<dbReference type="PROSITE" id="PS50297">
    <property type="entry name" value="ANK_REP_REGION"/>
    <property type="match status" value="1"/>
</dbReference>
<dbReference type="InterPro" id="IPR002110">
    <property type="entry name" value="Ankyrin_rpt"/>
</dbReference>
<keyword evidence="1" id="KW-0040">ANK repeat</keyword>
<evidence type="ECO:0000256" key="1">
    <source>
        <dbReference type="PROSITE-ProRule" id="PRU00023"/>
    </source>
</evidence>
<dbReference type="GeneID" id="100836783"/>
<dbReference type="PANTHER" id="PTHR24121">
    <property type="entry name" value="NO MECHANORECEPTOR POTENTIAL C, ISOFORM D-RELATED"/>
    <property type="match status" value="1"/>
</dbReference>